<proteinExistence type="predicted"/>
<gene>
    <name evidence="2" type="ORF">G3580_03270</name>
</gene>
<name>A0A6C1B1P6_9RHOO</name>
<dbReference type="GO" id="GO:0003677">
    <property type="term" value="F:DNA binding"/>
    <property type="evidence" value="ECO:0007669"/>
    <property type="project" value="InterPro"/>
</dbReference>
<dbReference type="SUPFAM" id="SSF47413">
    <property type="entry name" value="lambda repressor-like DNA-binding domains"/>
    <property type="match status" value="1"/>
</dbReference>
<keyword evidence="3" id="KW-1185">Reference proteome</keyword>
<dbReference type="CDD" id="cd00093">
    <property type="entry name" value="HTH_XRE"/>
    <property type="match status" value="1"/>
</dbReference>
<dbReference type="AlphaFoldDB" id="A0A6C1B1P6"/>
<dbReference type="PROSITE" id="PS50943">
    <property type="entry name" value="HTH_CROC1"/>
    <property type="match status" value="1"/>
</dbReference>
<dbReference type="InterPro" id="IPR001387">
    <property type="entry name" value="Cro/C1-type_HTH"/>
</dbReference>
<feature type="domain" description="HTH cro/C1-type" evidence="1">
    <location>
        <begin position="11"/>
        <end position="65"/>
    </location>
</feature>
<evidence type="ECO:0000259" key="1">
    <source>
        <dbReference type="PROSITE" id="PS50943"/>
    </source>
</evidence>
<dbReference type="InterPro" id="IPR010982">
    <property type="entry name" value="Lambda_DNA-bd_dom_sf"/>
</dbReference>
<accession>A0A6C1B1P6</accession>
<evidence type="ECO:0000313" key="2">
    <source>
        <dbReference type="EMBL" id="QID16738.1"/>
    </source>
</evidence>
<evidence type="ECO:0000313" key="3">
    <source>
        <dbReference type="Proteomes" id="UP000501991"/>
    </source>
</evidence>
<dbReference type="Proteomes" id="UP000501991">
    <property type="component" value="Chromosome"/>
</dbReference>
<dbReference type="EMBL" id="CP048836">
    <property type="protein sequence ID" value="QID16738.1"/>
    <property type="molecule type" value="Genomic_DNA"/>
</dbReference>
<reference evidence="2 3" key="1">
    <citation type="submission" date="2020-02" db="EMBL/GenBank/DDBJ databases">
        <title>Nitrogenibacter mangrovi gen. nov., sp. nov. isolated from mangrove sediment, a denitrifying betaproteobacterium.</title>
        <authorList>
            <person name="Liao H."/>
            <person name="Tian Y."/>
        </authorList>
    </citation>
    <scope>NUCLEOTIDE SEQUENCE [LARGE SCALE GENOMIC DNA]</scope>
    <source>
        <strain evidence="2 3">M9-3-2</strain>
    </source>
</reference>
<sequence>MTTSADLITALKAELKSAGLTYATLATRLGLAESSVKRMFSRAGDLPLSRIDAICGVLGLDFADLARVVADSQPLLQRLTLAQEEAVVADRSLLMVAICVMSQLPVEEIVATYALTEAECIHCLARLDRIGIIDLRPGNRYHLKVAKGFRWLPDGPVMRFFRDEVLGDYFSGGFDGESEVLTLVHGEVGRGLATAFRDRLVRVCQDFSSQHLADQKLPPEQRRPFTIVVGMRSWTMPALRAIQRDPDANA</sequence>
<organism evidence="2 3">
    <name type="scientific">Nitrogeniibacter mangrovi</name>
    <dbReference type="NCBI Taxonomy" id="2016596"/>
    <lineage>
        <taxon>Bacteria</taxon>
        <taxon>Pseudomonadati</taxon>
        <taxon>Pseudomonadota</taxon>
        <taxon>Betaproteobacteria</taxon>
        <taxon>Rhodocyclales</taxon>
        <taxon>Zoogloeaceae</taxon>
        <taxon>Nitrogeniibacter</taxon>
    </lineage>
</organism>
<dbReference type="SMART" id="SM00530">
    <property type="entry name" value="HTH_XRE"/>
    <property type="match status" value="1"/>
</dbReference>
<dbReference type="KEGG" id="azq:G3580_03270"/>
<dbReference type="Pfam" id="PF13443">
    <property type="entry name" value="HTH_26"/>
    <property type="match status" value="1"/>
</dbReference>
<dbReference type="RefSeq" id="WP_173763906.1">
    <property type="nucleotide sequence ID" value="NZ_CP048836.1"/>
</dbReference>
<protein>
    <submittedName>
        <fullName evidence="2">Helix-turn-helix transcriptional regulator</fullName>
    </submittedName>
</protein>